<gene>
    <name evidence="5" type="ORF">HHU08_09915</name>
</gene>
<protein>
    <submittedName>
        <fullName evidence="5">AAA domain-containing protein</fullName>
    </submittedName>
</protein>
<dbReference type="GO" id="GO:0005524">
    <property type="term" value="F:ATP binding"/>
    <property type="evidence" value="ECO:0007669"/>
    <property type="project" value="UniProtKB-KW"/>
</dbReference>
<accession>A0A7Y0PLV0</accession>
<dbReference type="FunFam" id="3.40.50.300:FF:000640">
    <property type="entry name" value="MoxR family ATPase"/>
    <property type="match status" value="1"/>
</dbReference>
<dbReference type="InterPro" id="IPR027417">
    <property type="entry name" value="P-loop_NTPase"/>
</dbReference>
<dbReference type="InterPro" id="IPR041628">
    <property type="entry name" value="ChlI/MoxR_AAA_lid"/>
</dbReference>
<name>A0A7Y0PLV0_9BACI</name>
<dbReference type="AlphaFoldDB" id="A0A7Y0PLV0"/>
<evidence type="ECO:0000256" key="3">
    <source>
        <dbReference type="ARBA" id="ARBA00061607"/>
    </source>
</evidence>
<dbReference type="PANTHER" id="PTHR42759:SF1">
    <property type="entry name" value="MAGNESIUM-CHELATASE SUBUNIT CHLD"/>
    <property type="match status" value="1"/>
</dbReference>
<dbReference type="InterPro" id="IPR050764">
    <property type="entry name" value="CbbQ/NirQ/NorQ/GpvN"/>
</dbReference>
<dbReference type="Gene3D" id="3.40.50.300">
    <property type="entry name" value="P-loop containing nucleotide triphosphate hydrolases"/>
    <property type="match status" value="1"/>
</dbReference>
<sequence length="337" mass="37286">MMKKELMEQDFIQAEALLKKVKDEIGKFIVGQEKITDEVLWSMLAGGHVLLEGLPGLGKTMMIRTISEVMDLSFARIQFTPDLMPADITGTMVLQPDESGKQQFHFHEGPLFNHIVLADEINRATPKTQSALLEAMGEKTVTIMGETKKLEAPFFVLATQNPLDMEGTYPLPEAQLDRFICKLHVTYPSKEELKAIIRRTTGTETTLLTRVASVEDIIYLQSLVKQILLADDILEVAVNIVSATHPSSEDATELGNKYIQAGSGPRGLQSLVSMAKARALASGRYHVSIADLRHAALPVFRHRILLNFEGEIAGITPDQIIDDILDQTLRVEAGKGR</sequence>
<evidence type="ECO:0000313" key="5">
    <source>
        <dbReference type="EMBL" id="NMO77313.1"/>
    </source>
</evidence>
<proteinExistence type="inferred from homology"/>
<dbReference type="PIRSF" id="PIRSF002849">
    <property type="entry name" value="AAA_ATPase_chaperone_MoxR_prd"/>
    <property type="match status" value="1"/>
</dbReference>
<reference evidence="5 6" key="1">
    <citation type="submission" date="2020-04" db="EMBL/GenBank/DDBJ databases">
        <title>Bacillus sp. UniB3 isolated from commercial digestive syrup.</title>
        <authorList>
            <person name="Thorat V."/>
            <person name="Kirdat K."/>
            <person name="Tiwarekar B."/>
            <person name="Yadav A."/>
        </authorList>
    </citation>
    <scope>NUCLEOTIDE SEQUENCE [LARGE SCALE GENOMIC DNA]</scope>
    <source>
        <strain evidence="5 6">UniB3</strain>
    </source>
</reference>
<keyword evidence="1" id="KW-0547">Nucleotide-binding</keyword>
<dbReference type="Pfam" id="PF17863">
    <property type="entry name" value="AAA_lid_2"/>
    <property type="match status" value="1"/>
</dbReference>
<dbReference type="Proteomes" id="UP000588491">
    <property type="component" value="Unassembled WGS sequence"/>
</dbReference>
<dbReference type="Pfam" id="PF07726">
    <property type="entry name" value="AAA_3"/>
    <property type="match status" value="1"/>
</dbReference>
<dbReference type="EMBL" id="JABBPK010000001">
    <property type="protein sequence ID" value="NMO77313.1"/>
    <property type="molecule type" value="Genomic_DNA"/>
</dbReference>
<dbReference type="InterPro" id="IPR003593">
    <property type="entry name" value="AAA+_ATPase"/>
</dbReference>
<dbReference type="GO" id="GO:0016887">
    <property type="term" value="F:ATP hydrolysis activity"/>
    <property type="evidence" value="ECO:0007669"/>
    <property type="project" value="InterPro"/>
</dbReference>
<comment type="caution">
    <text evidence="5">The sequence shown here is derived from an EMBL/GenBank/DDBJ whole genome shotgun (WGS) entry which is preliminary data.</text>
</comment>
<evidence type="ECO:0000256" key="1">
    <source>
        <dbReference type="ARBA" id="ARBA00022741"/>
    </source>
</evidence>
<feature type="domain" description="AAA+ ATPase" evidence="4">
    <location>
        <begin position="45"/>
        <end position="189"/>
    </location>
</feature>
<dbReference type="SMART" id="SM00382">
    <property type="entry name" value="AAA"/>
    <property type="match status" value="1"/>
</dbReference>
<dbReference type="Gene3D" id="1.10.8.80">
    <property type="entry name" value="Magnesium chelatase subunit I, C-Terminal domain"/>
    <property type="match status" value="1"/>
</dbReference>
<dbReference type="SUPFAM" id="SSF52540">
    <property type="entry name" value="P-loop containing nucleoside triphosphate hydrolases"/>
    <property type="match status" value="1"/>
</dbReference>
<evidence type="ECO:0000259" key="4">
    <source>
        <dbReference type="SMART" id="SM00382"/>
    </source>
</evidence>
<comment type="similarity">
    <text evidence="3">Belongs to the MoxR family.</text>
</comment>
<evidence type="ECO:0000313" key="6">
    <source>
        <dbReference type="Proteomes" id="UP000588491"/>
    </source>
</evidence>
<keyword evidence="6" id="KW-1185">Reference proteome</keyword>
<keyword evidence="2" id="KW-0067">ATP-binding</keyword>
<organism evidence="5 6">
    <name type="scientific">Niallia alba</name>
    <dbReference type="NCBI Taxonomy" id="2729105"/>
    <lineage>
        <taxon>Bacteria</taxon>
        <taxon>Bacillati</taxon>
        <taxon>Bacillota</taxon>
        <taxon>Bacilli</taxon>
        <taxon>Bacillales</taxon>
        <taxon>Bacillaceae</taxon>
        <taxon>Niallia</taxon>
    </lineage>
</organism>
<dbReference type="PANTHER" id="PTHR42759">
    <property type="entry name" value="MOXR FAMILY PROTEIN"/>
    <property type="match status" value="1"/>
</dbReference>
<dbReference type="InterPro" id="IPR011703">
    <property type="entry name" value="ATPase_AAA-3"/>
</dbReference>
<evidence type="ECO:0000256" key="2">
    <source>
        <dbReference type="ARBA" id="ARBA00022840"/>
    </source>
</evidence>